<dbReference type="InterPro" id="IPR049457">
    <property type="entry name" value="Emfourin"/>
</dbReference>
<evidence type="ECO:0000313" key="2">
    <source>
        <dbReference type="Proteomes" id="UP000032487"/>
    </source>
</evidence>
<dbReference type="OrthoDB" id="8658956at2"/>
<dbReference type="PATRIC" id="fig|316.101.peg.4030"/>
<proteinExistence type="predicted"/>
<name>A0A0D9AIV2_STUST</name>
<comment type="caution">
    <text evidence="1">The sequence shown here is derived from an EMBL/GenBank/DDBJ whole genome shotgun (WGS) entry which is preliminary data.</text>
</comment>
<dbReference type="Proteomes" id="UP000032487">
    <property type="component" value="Unassembled WGS sequence"/>
</dbReference>
<dbReference type="AlphaFoldDB" id="A0A0D9AIV2"/>
<reference evidence="1 2" key="1">
    <citation type="submission" date="2015-02" db="EMBL/GenBank/DDBJ databases">
        <title>Draft genome sequence of Pseudomonas stutzeri NT0128 isolated from wheat (Triticum turgidum) rhizosphere.</title>
        <authorList>
            <person name="Tovi N."/>
            <person name="Frenk S."/>
            <person name="Hadar Y."/>
            <person name="Minz D."/>
        </authorList>
    </citation>
    <scope>NUCLEOTIDE SEQUENCE [LARGE SCALE GENOMIC DNA]</scope>
    <source>
        <strain evidence="1 2">NT0128</strain>
    </source>
</reference>
<protein>
    <submittedName>
        <fullName evidence="1">Uncharacterized protein</fullName>
    </submittedName>
</protein>
<evidence type="ECO:0000313" key="1">
    <source>
        <dbReference type="EMBL" id="KJH80619.1"/>
    </source>
</evidence>
<organism evidence="1 2">
    <name type="scientific">Stutzerimonas stutzeri</name>
    <name type="common">Pseudomonas stutzeri</name>
    <dbReference type="NCBI Taxonomy" id="316"/>
    <lineage>
        <taxon>Bacteria</taxon>
        <taxon>Pseudomonadati</taxon>
        <taxon>Pseudomonadota</taxon>
        <taxon>Gammaproteobacteria</taxon>
        <taxon>Pseudomonadales</taxon>
        <taxon>Pseudomonadaceae</taxon>
        <taxon>Stutzerimonas</taxon>
    </lineage>
</organism>
<gene>
    <name evidence="1" type="ORF">UF78_16290</name>
</gene>
<dbReference type="Pfam" id="PF20242">
    <property type="entry name" value="Emfourin"/>
    <property type="match status" value="1"/>
</dbReference>
<dbReference type="RefSeq" id="WP_045163240.1">
    <property type="nucleotide sequence ID" value="NZ_JYHV01000029.1"/>
</dbReference>
<dbReference type="EMBL" id="JYHV01000029">
    <property type="protein sequence ID" value="KJH80619.1"/>
    <property type="molecule type" value="Genomic_DNA"/>
</dbReference>
<sequence>MKQLPALGSDATVRLSRQGGIATMQALSRPREIDFARCDEQQRGQICSVLEGCLPLATSTSGQGDRRYYQIELRYRENERDDELVLQIPEERAPGELVRLWDKGEVS</sequence>
<accession>A0A0D9AIV2</accession>